<evidence type="ECO:0000256" key="1">
    <source>
        <dbReference type="ARBA" id="ARBA00001593"/>
    </source>
</evidence>
<dbReference type="Pfam" id="PF00211">
    <property type="entry name" value="Guanylate_cyc"/>
    <property type="match status" value="2"/>
</dbReference>
<evidence type="ECO:0000313" key="17">
    <source>
        <dbReference type="EMBL" id="ALC43909.1"/>
    </source>
</evidence>
<dbReference type="InterPro" id="IPR029787">
    <property type="entry name" value="Nucleotide_cyclase"/>
</dbReference>
<dbReference type="STRING" id="30019.A0A0M3QWC4"/>
<feature type="transmembrane region" description="Helical" evidence="15">
    <location>
        <begin position="55"/>
        <end position="77"/>
    </location>
</feature>
<dbReference type="GO" id="GO:0046872">
    <property type="term" value="F:metal ion binding"/>
    <property type="evidence" value="ECO:0007669"/>
    <property type="project" value="UniProtKB-KW"/>
</dbReference>
<dbReference type="FunFam" id="3.30.70.1230:FF:000024">
    <property type="entry name" value="ACXA, isoform A"/>
    <property type="match status" value="1"/>
</dbReference>
<dbReference type="PANTHER" id="PTHR45627:SF23">
    <property type="entry name" value="AT30656P-RELATED"/>
    <property type="match status" value="1"/>
</dbReference>
<keyword evidence="12 15" id="KW-0472">Membrane</keyword>
<name>A0A0M3QWC4_DROBS</name>
<dbReference type="GO" id="GO:0006171">
    <property type="term" value="P:cAMP biosynthetic process"/>
    <property type="evidence" value="ECO:0007669"/>
    <property type="project" value="UniProtKB-KW"/>
</dbReference>
<dbReference type="AlphaFoldDB" id="A0A0M3QWC4"/>
<evidence type="ECO:0000256" key="7">
    <source>
        <dbReference type="ARBA" id="ARBA00022741"/>
    </source>
</evidence>
<dbReference type="Proteomes" id="UP000494163">
    <property type="component" value="Chromosome 3L"/>
</dbReference>
<evidence type="ECO:0000256" key="8">
    <source>
        <dbReference type="ARBA" id="ARBA00022840"/>
    </source>
</evidence>
<dbReference type="Gene3D" id="3.30.70.1230">
    <property type="entry name" value="Nucleotide cyclase"/>
    <property type="match status" value="2"/>
</dbReference>
<feature type="non-terminal residue" evidence="17">
    <location>
        <position position="967"/>
    </location>
</feature>
<dbReference type="GO" id="GO:0004016">
    <property type="term" value="F:adenylate cyclase activity"/>
    <property type="evidence" value="ECO:0007669"/>
    <property type="project" value="UniProtKB-EC"/>
</dbReference>
<evidence type="ECO:0000256" key="12">
    <source>
        <dbReference type="ARBA" id="ARBA00023136"/>
    </source>
</evidence>
<keyword evidence="9" id="KW-0460">Magnesium</keyword>
<keyword evidence="11" id="KW-0115">cAMP biosynthesis</keyword>
<evidence type="ECO:0000256" key="13">
    <source>
        <dbReference type="ARBA" id="ARBA00023239"/>
    </source>
</evidence>
<keyword evidence="8" id="KW-0067">ATP-binding</keyword>
<feature type="transmembrane region" description="Helical" evidence="15">
    <location>
        <begin position="28"/>
        <end position="49"/>
    </location>
</feature>
<reference evidence="17 18" key="1">
    <citation type="submission" date="2015-08" db="EMBL/GenBank/DDBJ databases">
        <title>Ancestral chromatin configuration constrains chromatin evolution on differentiating sex chromosomes in Drosophila.</title>
        <authorList>
            <person name="Zhou Q."/>
            <person name="Bachtrog D."/>
        </authorList>
    </citation>
    <scope>NUCLEOTIDE SEQUENCE [LARGE SCALE GENOMIC DNA]</scope>
    <source>
        <tissue evidence="17">Whole larvae</tissue>
    </source>
</reference>
<accession>A0A0M3QWC4</accession>
<evidence type="ECO:0000256" key="9">
    <source>
        <dbReference type="ARBA" id="ARBA00022842"/>
    </source>
</evidence>
<dbReference type="EC" id="4.6.1.1" evidence="4"/>
<feature type="transmembrane region" description="Helical" evidence="15">
    <location>
        <begin position="583"/>
        <end position="601"/>
    </location>
</feature>
<keyword evidence="6" id="KW-0479">Metal-binding</keyword>
<gene>
    <name evidence="17" type="ORF">Dbus_chr3Lg1075</name>
</gene>
<keyword evidence="13 14" id="KW-0456">Lyase</keyword>
<evidence type="ECO:0000256" key="11">
    <source>
        <dbReference type="ARBA" id="ARBA00022998"/>
    </source>
</evidence>
<keyword evidence="18" id="KW-1185">Reference proteome</keyword>
<dbReference type="GO" id="GO:0005886">
    <property type="term" value="C:plasma membrane"/>
    <property type="evidence" value="ECO:0007669"/>
    <property type="project" value="TreeGrafter"/>
</dbReference>
<dbReference type="OMA" id="HDQLYYE"/>
<dbReference type="InterPro" id="IPR001054">
    <property type="entry name" value="A/G_cyclase"/>
</dbReference>
<feature type="transmembrane region" description="Helical" evidence="15">
    <location>
        <begin position="534"/>
        <end position="552"/>
    </location>
</feature>
<dbReference type="CDD" id="cd07302">
    <property type="entry name" value="CHD"/>
    <property type="match status" value="2"/>
</dbReference>
<protein>
    <recommendedName>
        <fullName evidence="4">adenylate cyclase</fullName>
        <ecNumber evidence="4">4.6.1.1</ecNumber>
    </recommendedName>
</protein>
<feature type="transmembrane region" description="Helical" evidence="15">
    <location>
        <begin position="644"/>
        <end position="663"/>
    </location>
</feature>
<dbReference type="InterPro" id="IPR018297">
    <property type="entry name" value="A/G_cyclase_CS"/>
</dbReference>
<comment type="similarity">
    <text evidence="14">Belongs to the adenylyl cyclase class-4/guanylyl cyclase family.</text>
</comment>
<feature type="transmembrane region" description="Helical" evidence="15">
    <location>
        <begin position="613"/>
        <end position="632"/>
    </location>
</feature>
<evidence type="ECO:0000256" key="5">
    <source>
        <dbReference type="ARBA" id="ARBA00022692"/>
    </source>
</evidence>
<comment type="catalytic activity">
    <reaction evidence="1">
        <text>ATP = 3',5'-cyclic AMP + diphosphate</text>
        <dbReference type="Rhea" id="RHEA:15389"/>
        <dbReference type="ChEBI" id="CHEBI:30616"/>
        <dbReference type="ChEBI" id="CHEBI:33019"/>
        <dbReference type="ChEBI" id="CHEBI:58165"/>
        <dbReference type="EC" id="4.6.1.1"/>
    </reaction>
</comment>
<feature type="domain" description="Guanylate cyclase" evidence="16">
    <location>
        <begin position="728"/>
        <end position="912"/>
    </location>
</feature>
<feature type="domain" description="Guanylate cyclase" evidence="16">
    <location>
        <begin position="173"/>
        <end position="300"/>
    </location>
</feature>
<dbReference type="GO" id="GO:0035556">
    <property type="term" value="P:intracellular signal transduction"/>
    <property type="evidence" value="ECO:0007669"/>
    <property type="project" value="InterPro"/>
</dbReference>
<proteinExistence type="inferred from homology"/>
<feature type="non-terminal residue" evidence="17">
    <location>
        <position position="1"/>
    </location>
</feature>
<sequence length="967" mass="112389">FNISCAHDHICIIALYLLLPIGNLRSNFVYVLAVVVYVIYLVYITLIVYRTKHFTPTYIFAYGIYTFTLHTLMVVRLKIMEYRLRKKLLSRHQLLLQHHVLQMVMGQEKDMIQTVLPQQIAHSLQEEIRNRIEDQRLGPRHLIPRFVIVLEFLGLTKLYLHSSLFLELHPDVSILMGDMVNYTQLTTTLDVKDLVQILHELFVSFDLAAERNNVLRVKFLGDAYECVSGTYNYSPRHAKNCVELALDMINTIAAMRENRKLNIDMRIGVHSGEVFAGIIGRTKWQYDIWSIDVDIAQRLEQYGKPGYVHVSNKTLVLLNRKYVYELHENPKIKMDVILEKAHITTYLIGPQQTRTINVQTTRGARMSKESLDSRRFSMKHEIRSKTRRGMYDEVEQMPVGRSQFACIFDLSRQSQTRNEDQLFKAYITSFWRLFRNSEHEWSFLKMPDIFIKYSLLMASFTGFMIYINIVIIRYTQFKTIWHMFFMLIGLFVITLVSFYKKIWYNRTNVKTWARPTFILSRWLFRAAELIEEQLIVRCFVAFFSIFIVYIMATFTTVDCNADAFLINVIRSDLENGKKVEKCFYPWQVTHNVVLVLALLFFFDGLSLVFKTGLSALIVTAHLLTVFEYYFAWQRTKTTNLGLNAVFAHTLYVVLFWVLTLIVLQHYTYINKVEYHSILRYEAKLKQAEDITRSIKIIMANILPAHVAQLFLESRDPEELFYESFDKVAVMFASIENFEPDKTGLRVLNEYICYYDDLLNCYVDKYKVEKIKVIGWTYMAACGLDADNYTDFSLGLARRKSSQSAGKFNSVRFGTTTRKSGESLDLGRRVTLEHPQLEKDDECVLVMTQFAADLLRIMHDIELQNVYLETTANNIGQLKIGISHGPVMAGVVGLSRPHYDIWGHAVNMASRMCSSGVLNCIQLTAKSAQVLQLFDVRCSYRGLINVKGIGETPTYLLALNSFLEFQPH</sequence>
<organism evidence="17 18">
    <name type="scientific">Drosophila busckii</name>
    <name type="common">Fruit fly</name>
    <dbReference type="NCBI Taxonomy" id="30019"/>
    <lineage>
        <taxon>Eukaryota</taxon>
        <taxon>Metazoa</taxon>
        <taxon>Ecdysozoa</taxon>
        <taxon>Arthropoda</taxon>
        <taxon>Hexapoda</taxon>
        <taxon>Insecta</taxon>
        <taxon>Pterygota</taxon>
        <taxon>Neoptera</taxon>
        <taxon>Endopterygota</taxon>
        <taxon>Diptera</taxon>
        <taxon>Brachycera</taxon>
        <taxon>Muscomorpha</taxon>
        <taxon>Ephydroidea</taxon>
        <taxon>Drosophilidae</taxon>
        <taxon>Drosophila</taxon>
    </lineage>
</organism>
<evidence type="ECO:0000256" key="6">
    <source>
        <dbReference type="ARBA" id="ARBA00022723"/>
    </source>
</evidence>
<evidence type="ECO:0000313" key="18">
    <source>
        <dbReference type="Proteomes" id="UP000494163"/>
    </source>
</evidence>
<comment type="subcellular location">
    <subcellularLocation>
        <location evidence="3">Membrane</location>
        <topology evidence="3">Multi-pass membrane protein</topology>
    </subcellularLocation>
</comment>
<feature type="transmembrane region" description="Helical" evidence="15">
    <location>
        <begin position="453"/>
        <end position="474"/>
    </location>
</feature>
<evidence type="ECO:0000256" key="2">
    <source>
        <dbReference type="ARBA" id="ARBA00001946"/>
    </source>
</evidence>
<keyword evidence="7" id="KW-0547">Nucleotide-binding</keyword>
<dbReference type="SUPFAM" id="SSF55073">
    <property type="entry name" value="Nucleotide cyclase"/>
    <property type="match status" value="2"/>
</dbReference>
<dbReference type="PANTHER" id="PTHR45627">
    <property type="entry name" value="ADENYLATE CYCLASE TYPE 1"/>
    <property type="match status" value="1"/>
</dbReference>
<dbReference type="OrthoDB" id="10006362at2759"/>
<dbReference type="EMBL" id="CP012525">
    <property type="protein sequence ID" value="ALC43909.1"/>
    <property type="molecule type" value="Genomic_DNA"/>
</dbReference>
<dbReference type="PROSITE" id="PS50125">
    <property type="entry name" value="GUANYLATE_CYCLASE_2"/>
    <property type="match status" value="2"/>
</dbReference>
<evidence type="ECO:0000259" key="16">
    <source>
        <dbReference type="PROSITE" id="PS50125"/>
    </source>
</evidence>
<keyword evidence="5 15" id="KW-0812">Transmembrane</keyword>
<evidence type="ECO:0000256" key="10">
    <source>
        <dbReference type="ARBA" id="ARBA00022989"/>
    </source>
</evidence>
<evidence type="ECO:0000256" key="14">
    <source>
        <dbReference type="RuleBase" id="RU000405"/>
    </source>
</evidence>
<evidence type="ECO:0000256" key="3">
    <source>
        <dbReference type="ARBA" id="ARBA00004141"/>
    </source>
</evidence>
<comment type="cofactor">
    <cofactor evidence="2">
        <name>Mg(2+)</name>
        <dbReference type="ChEBI" id="CHEBI:18420"/>
    </cofactor>
</comment>
<dbReference type="GO" id="GO:0007189">
    <property type="term" value="P:adenylate cyclase-activating G protein-coupled receptor signaling pathway"/>
    <property type="evidence" value="ECO:0007669"/>
    <property type="project" value="TreeGrafter"/>
</dbReference>
<dbReference type="SMART" id="SM00044">
    <property type="entry name" value="CYCc"/>
    <property type="match status" value="2"/>
</dbReference>
<dbReference type="GO" id="GO:0005524">
    <property type="term" value="F:ATP binding"/>
    <property type="evidence" value="ECO:0007669"/>
    <property type="project" value="UniProtKB-KW"/>
</dbReference>
<keyword evidence="10 15" id="KW-1133">Transmembrane helix</keyword>
<dbReference type="PROSITE" id="PS00452">
    <property type="entry name" value="GUANYLATE_CYCLASE_1"/>
    <property type="match status" value="1"/>
</dbReference>
<feature type="transmembrane region" description="Helical" evidence="15">
    <location>
        <begin position="480"/>
        <end position="499"/>
    </location>
</feature>
<evidence type="ECO:0000256" key="15">
    <source>
        <dbReference type="SAM" id="Phobius"/>
    </source>
</evidence>
<evidence type="ECO:0000256" key="4">
    <source>
        <dbReference type="ARBA" id="ARBA00012201"/>
    </source>
</evidence>